<feature type="transmembrane region" description="Helical" evidence="1">
    <location>
        <begin position="6"/>
        <end position="22"/>
    </location>
</feature>
<dbReference type="Pfam" id="PF24124">
    <property type="entry name" value="YphA"/>
    <property type="match status" value="1"/>
</dbReference>
<feature type="transmembrane region" description="Helical" evidence="1">
    <location>
        <begin position="29"/>
        <end position="47"/>
    </location>
</feature>
<keyword evidence="1" id="KW-0812">Transmembrane</keyword>
<evidence type="ECO:0000313" key="3">
    <source>
        <dbReference type="Proteomes" id="UP000434639"/>
    </source>
</evidence>
<dbReference type="InterPro" id="IPR014617">
    <property type="entry name" value="YphA_Bacsu"/>
</dbReference>
<evidence type="ECO:0000313" key="2">
    <source>
        <dbReference type="EMBL" id="MTH52189.1"/>
    </source>
</evidence>
<gene>
    <name evidence="2" type="ORF">GKZ89_02135</name>
</gene>
<dbReference type="Proteomes" id="UP000434639">
    <property type="component" value="Unassembled WGS sequence"/>
</dbReference>
<feature type="transmembrane region" description="Helical" evidence="1">
    <location>
        <begin position="102"/>
        <end position="123"/>
    </location>
</feature>
<dbReference type="AlphaFoldDB" id="A0A7X2S1W8"/>
<name>A0A7X2S1W8_9BACI</name>
<reference evidence="2 3" key="1">
    <citation type="journal article" date="2017" name="Int. J. Syst. Evol. Microbiol.">
        <title>Bacillus mangrovi sp. nov., isolated from a sediment sample from a mangrove forest.</title>
        <authorList>
            <person name="Gupta V."/>
            <person name="Singh P.K."/>
            <person name="Korpole S."/>
            <person name="Tanuku N.R.S."/>
            <person name="Pinnaka A.K."/>
        </authorList>
    </citation>
    <scope>NUCLEOTIDE SEQUENCE [LARGE SCALE GENOMIC DNA]</scope>
    <source>
        <strain evidence="2 3">KCTC 33872</strain>
    </source>
</reference>
<dbReference type="RefSeq" id="WP_155110715.1">
    <property type="nucleotide sequence ID" value="NZ_WMIB01000001.1"/>
</dbReference>
<keyword evidence="1" id="KW-1133">Transmembrane helix</keyword>
<accession>A0A7X2S1W8</accession>
<organism evidence="2 3">
    <name type="scientific">Metabacillus mangrovi</name>
    <dbReference type="NCBI Taxonomy" id="1491830"/>
    <lineage>
        <taxon>Bacteria</taxon>
        <taxon>Bacillati</taxon>
        <taxon>Bacillota</taxon>
        <taxon>Bacilli</taxon>
        <taxon>Bacillales</taxon>
        <taxon>Bacillaceae</taxon>
        <taxon>Metabacillus</taxon>
    </lineage>
</organism>
<feature type="transmembrane region" description="Helical" evidence="1">
    <location>
        <begin position="162"/>
        <end position="180"/>
    </location>
</feature>
<proteinExistence type="predicted"/>
<keyword evidence="1" id="KW-0472">Membrane</keyword>
<protein>
    <submittedName>
        <fullName evidence="2">Uncharacterized protein</fullName>
    </submittedName>
</protein>
<comment type="caution">
    <text evidence="2">The sequence shown here is derived from an EMBL/GenBank/DDBJ whole genome shotgun (WGS) entry which is preliminary data.</text>
</comment>
<evidence type="ECO:0000256" key="1">
    <source>
        <dbReference type="SAM" id="Phobius"/>
    </source>
</evidence>
<sequence>MDGIIFYWVCWALWISAAFFMRKSSLRTLVSFYLLILMICAEFHAVLPIGEATGAFFLLWAAGIGTAVYSGNHRSFRFVLAAGGISAGYAGLKLMQMFDPVWFAWSPFYMLFIAIFGASFAAGRDYRSKISLFVLGSCYGEMLYEWIILPVSGQALLGRTEFLDFMMLGAAGCCLGNAALRLSKAGSQSLPKQKVKQSRIV</sequence>
<feature type="transmembrane region" description="Helical" evidence="1">
    <location>
        <begin position="53"/>
        <end position="71"/>
    </location>
</feature>
<feature type="transmembrane region" description="Helical" evidence="1">
    <location>
        <begin position="130"/>
        <end position="150"/>
    </location>
</feature>
<keyword evidence="3" id="KW-1185">Reference proteome</keyword>
<dbReference type="OrthoDB" id="2965169at2"/>
<feature type="transmembrane region" description="Helical" evidence="1">
    <location>
        <begin position="78"/>
        <end position="96"/>
    </location>
</feature>
<dbReference type="PIRSF" id="PIRSF036710">
    <property type="entry name" value="YphA_Bacsu"/>
    <property type="match status" value="1"/>
</dbReference>
<dbReference type="EMBL" id="WMIB01000001">
    <property type="protein sequence ID" value="MTH52189.1"/>
    <property type="molecule type" value="Genomic_DNA"/>
</dbReference>